<keyword evidence="10" id="KW-1185">Reference proteome</keyword>
<dbReference type="GO" id="GO:0046486">
    <property type="term" value="P:glycerolipid metabolic process"/>
    <property type="evidence" value="ECO:0007669"/>
    <property type="project" value="UniProtKB-ARBA"/>
</dbReference>
<evidence type="ECO:0000313" key="10">
    <source>
        <dbReference type="Proteomes" id="UP000800093"/>
    </source>
</evidence>
<feature type="short sequence motif" description="GXSXG" evidence="7">
    <location>
        <begin position="535"/>
        <end position="539"/>
    </location>
</feature>
<keyword evidence="6 7" id="KW-0443">Lipid metabolism</keyword>
<feature type="short sequence motif" description="DGA/G" evidence="7">
    <location>
        <begin position="693"/>
        <end position="695"/>
    </location>
</feature>
<keyword evidence="1" id="KW-0479">Metal-binding</keyword>
<organism evidence="9 10">
    <name type="scientific">Lojkania enalia</name>
    <dbReference type="NCBI Taxonomy" id="147567"/>
    <lineage>
        <taxon>Eukaryota</taxon>
        <taxon>Fungi</taxon>
        <taxon>Dikarya</taxon>
        <taxon>Ascomycota</taxon>
        <taxon>Pezizomycotina</taxon>
        <taxon>Dothideomycetes</taxon>
        <taxon>Pleosporomycetidae</taxon>
        <taxon>Pleosporales</taxon>
        <taxon>Pleosporales incertae sedis</taxon>
        <taxon>Lojkania</taxon>
    </lineage>
</organism>
<dbReference type="PANTHER" id="PTHR24185">
    <property type="entry name" value="CALCIUM-INDEPENDENT PHOSPHOLIPASE A2-GAMMA"/>
    <property type="match status" value="1"/>
</dbReference>
<evidence type="ECO:0000313" key="9">
    <source>
        <dbReference type="EMBL" id="KAF2259651.1"/>
    </source>
</evidence>
<dbReference type="CDD" id="cd07199">
    <property type="entry name" value="Pat17_PNPLA8_PNPLA9_like"/>
    <property type="match status" value="1"/>
</dbReference>
<keyword evidence="5 7" id="KW-0442">Lipid degradation</keyword>
<name>A0A9P4K036_9PLEO</name>
<evidence type="ECO:0000256" key="4">
    <source>
        <dbReference type="ARBA" id="ARBA00022833"/>
    </source>
</evidence>
<keyword evidence="3 7" id="KW-0378">Hydrolase</keyword>
<dbReference type="InterPro" id="IPR017907">
    <property type="entry name" value="Znf_RING_CS"/>
</dbReference>
<dbReference type="GO" id="GO:0047499">
    <property type="term" value="F:calcium-independent phospholipase A2 activity"/>
    <property type="evidence" value="ECO:0007669"/>
    <property type="project" value="TreeGrafter"/>
</dbReference>
<dbReference type="InterPro" id="IPR002641">
    <property type="entry name" value="PNPLA_dom"/>
</dbReference>
<dbReference type="PROSITE" id="PS51635">
    <property type="entry name" value="PNPLA"/>
    <property type="match status" value="1"/>
</dbReference>
<dbReference type="Gene3D" id="3.40.1090.10">
    <property type="entry name" value="Cytosolic phospholipase A2 catalytic domain"/>
    <property type="match status" value="1"/>
</dbReference>
<evidence type="ECO:0000256" key="7">
    <source>
        <dbReference type="PROSITE-ProRule" id="PRU01161"/>
    </source>
</evidence>
<sequence>MLGRPWISIKNVENETTLWVHDAPFSSLCSSGAENAQTSLITLVGRKKKATLLNYMLKGSSATASTSFHGQVRLVKDTKIARSDAYVLYLDCELQGESSPSFDPKSTPCSPKPVSWLRAGDHTTVDLPNLLVSRVLTPLSNVVCYFAADFGGIVRVANLLAQQAVESKSHTLPGPALPHILVVVETKSPSFDPVIAQQKLHATIAEAMAVTTAPDSGYSADGNITSHFQSIQILSLHKDWDNSLRSLVLRRRLLTLAEDIQRGRRTSHHQFSVQHIDAFADRILTHFCLDKSRFSFLRASRPANFVYNEFQTHITEILSLIPSQSWLWEVIIPLIASALFLASYPPGSHRFSAQSVFDEFYNKLCKRAIESYTNDNQIQHRFISAVGEEMAVMLRKLDSDPVAQSALKQHSERLRDLWPHFPLLKSSKSCFSCFMLMPEKVFNCRHAICNICIQRFGQKLQSEKHSYIFSECLLCGYAQKGSIFRLTPPTVGIRILCIDGGGIRGVVPLTFVQYLERELKEFGIPFQEFFDYVCGTSAGGLIAIGLFLMRWTPRECLMHFEDFASKTFMQKKESLSFTQRVQRLLGAYVRDYRYDSSTIGKAFCSASSTSSKMFNPLRNDMKIAVTTTTARHNVPCVLSNYNGGPRNGENIYHHVRAGNQEDEISISDAAVCTSAAPFFFKPKDVNNLGTFQDGGLEYNNPAFIATWECAVIWPDRCHILEQGNGYIDYMLSLGTGTSLSPTYKFGPHSPVRDRFLKRLMGNYMGHLDGEKQWKTFIKCIPADLRNRYYRFNIYFPGPEPALDDVLAIQQLKRQADQCISSDIQARLVKDSLIASMFYFELISFHQLQGGAIQCTGTILCRIRLDYGGRKKLYHLLARSCASFIISGRSIDCFEVIPKGMPAFRRSVDFVAKGLNDPIYILLEGITSRPTLISGMPRPVHQLIEAQGLQTPFGCIDHREVEKPLPRAQSKRKLHEI</sequence>
<feature type="active site" description="Proton acceptor" evidence="7">
    <location>
        <position position="693"/>
    </location>
</feature>
<dbReference type="OrthoDB" id="194358at2759"/>
<feature type="domain" description="PNPLA" evidence="8">
    <location>
        <begin position="496"/>
        <end position="706"/>
    </location>
</feature>
<comment type="caution">
    <text evidence="9">The sequence shown here is derived from an EMBL/GenBank/DDBJ whole genome shotgun (WGS) entry which is preliminary data.</text>
</comment>
<reference evidence="10" key="1">
    <citation type="journal article" date="2020" name="Stud. Mycol.">
        <title>101 Dothideomycetes genomes: A test case for predicting lifestyles and emergence of pathogens.</title>
        <authorList>
            <person name="Haridas S."/>
            <person name="Albert R."/>
            <person name="Binder M."/>
            <person name="Bloem J."/>
            <person name="LaButti K."/>
            <person name="Salamov A."/>
            <person name="Andreopoulos B."/>
            <person name="Baker S."/>
            <person name="Barry K."/>
            <person name="Bills G."/>
            <person name="Bluhm B."/>
            <person name="Cannon C."/>
            <person name="Castanera R."/>
            <person name="Culley D."/>
            <person name="Daum C."/>
            <person name="Ezra D."/>
            <person name="Gonzalez J."/>
            <person name="Henrissat B."/>
            <person name="Kuo A."/>
            <person name="Liang C."/>
            <person name="Lipzen A."/>
            <person name="Lutzoni F."/>
            <person name="Magnuson J."/>
            <person name="Mondo S."/>
            <person name="Nolan M."/>
            <person name="Ohm R."/>
            <person name="Pangilinan J."/>
            <person name="Park H.-J."/>
            <person name="Ramirez L."/>
            <person name="Alfaro M."/>
            <person name="Sun H."/>
            <person name="Tritt A."/>
            <person name="Yoshinaga Y."/>
            <person name="Zwiers L.-H."/>
            <person name="Turgeon B."/>
            <person name="Goodwin S."/>
            <person name="Spatafora J."/>
            <person name="Crous P."/>
            <person name="Grigoriev I."/>
        </authorList>
    </citation>
    <scope>NUCLEOTIDE SEQUENCE [LARGE SCALE GENOMIC DNA]</scope>
    <source>
        <strain evidence="10">CBS 304.66</strain>
    </source>
</reference>
<feature type="short sequence motif" description="GXGXXG" evidence="7">
    <location>
        <begin position="500"/>
        <end position="505"/>
    </location>
</feature>
<keyword evidence="2" id="KW-0863">Zinc-finger</keyword>
<dbReference type="PANTHER" id="PTHR24185:SF1">
    <property type="entry name" value="CALCIUM-INDEPENDENT PHOSPHOLIPASE A2-GAMMA"/>
    <property type="match status" value="1"/>
</dbReference>
<dbReference type="Pfam" id="PF01734">
    <property type="entry name" value="Patatin"/>
    <property type="match status" value="1"/>
</dbReference>
<dbReference type="GO" id="GO:0016020">
    <property type="term" value="C:membrane"/>
    <property type="evidence" value="ECO:0007669"/>
    <property type="project" value="TreeGrafter"/>
</dbReference>
<evidence type="ECO:0000256" key="2">
    <source>
        <dbReference type="ARBA" id="ARBA00022771"/>
    </source>
</evidence>
<evidence type="ECO:0000256" key="3">
    <source>
        <dbReference type="ARBA" id="ARBA00022801"/>
    </source>
</evidence>
<evidence type="ECO:0000259" key="8">
    <source>
        <dbReference type="PROSITE" id="PS51635"/>
    </source>
</evidence>
<dbReference type="GO" id="GO:0019369">
    <property type="term" value="P:arachidonate metabolic process"/>
    <property type="evidence" value="ECO:0007669"/>
    <property type="project" value="TreeGrafter"/>
</dbReference>
<dbReference type="GO" id="GO:0008270">
    <property type="term" value="F:zinc ion binding"/>
    <property type="evidence" value="ECO:0007669"/>
    <property type="project" value="UniProtKB-KW"/>
</dbReference>
<dbReference type="EMBL" id="ML986704">
    <property type="protein sequence ID" value="KAF2259651.1"/>
    <property type="molecule type" value="Genomic_DNA"/>
</dbReference>
<dbReference type="Proteomes" id="UP000800093">
    <property type="component" value="Unassembled WGS sequence"/>
</dbReference>
<dbReference type="InterPro" id="IPR016035">
    <property type="entry name" value="Acyl_Trfase/lysoPLipase"/>
</dbReference>
<accession>A0A9P4K036</accession>
<proteinExistence type="predicted"/>
<keyword evidence="4" id="KW-0862">Zinc</keyword>
<evidence type="ECO:0000256" key="6">
    <source>
        <dbReference type="ARBA" id="ARBA00023098"/>
    </source>
</evidence>
<dbReference type="GO" id="GO:0016042">
    <property type="term" value="P:lipid catabolic process"/>
    <property type="evidence" value="ECO:0007669"/>
    <property type="project" value="UniProtKB-UniRule"/>
</dbReference>
<protein>
    <submittedName>
        <fullName evidence="9">FabD/lysophospholipase-like protein</fullName>
    </submittedName>
</protein>
<dbReference type="PROSITE" id="PS00518">
    <property type="entry name" value="ZF_RING_1"/>
    <property type="match status" value="1"/>
</dbReference>
<dbReference type="AlphaFoldDB" id="A0A9P4K036"/>
<dbReference type="SUPFAM" id="SSF52151">
    <property type="entry name" value="FabD/lysophospholipase-like"/>
    <property type="match status" value="1"/>
</dbReference>
<feature type="active site" description="Nucleophile" evidence="7">
    <location>
        <position position="537"/>
    </location>
</feature>
<gene>
    <name evidence="9" type="ORF">CC78DRAFT_620874</name>
</gene>
<evidence type="ECO:0000256" key="5">
    <source>
        <dbReference type="ARBA" id="ARBA00022963"/>
    </source>
</evidence>
<evidence type="ECO:0000256" key="1">
    <source>
        <dbReference type="ARBA" id="ARBA00022723"/>
    </source>
</evidence>